<sequence length="67" mass="7650">MQCNLDIYFSEWLDNYNLELQSNINGACSTIKTIGLIHMLICTSTEKVIVTYLPNPFQIPPLYHVAC</sequence>
<reference evidence="1" key="2">
    <citation type="journal article" date="2015" name="Fish Shellfish Immunol.">
        <title>Early steps in the European eel (Anguilla anguilla)-Vibrio vulnificus interaction in the gills: Role of the RtxA13 toxin.</title>
        <authorList>
            <person name="Callol A."/>
            <person name="Pajuelo D."/>
            <person name="Ebbesson L."/>
            <person name="Teles M."/>
            <person name="MacKenzie S."/>
            <person name="Amaro C."/>
        </authorList>
    </citation>
    <scope>NUCLEOTIDE SEQUENCE</scope>
</reference>
<dbReference type="EMBL" id="GBXM01098992">
    <property type="protein sequence ID" value="JAH09585.1"/>
    <property type="molecule type" value="Transcribed_RNA"/>
</dbReference>
<dbReference type="AlphaFoldDB" id="A0A0E9PZS3"/>
<proteinExistence type="predicted"/>
<evidence type="ECO:0000313" key="1">
    <source>
        <dbReference type="EMBL" id="JAH09585.1"/>
    </source>
</evidence>
<name>A0A0E9PZS3_ANGAN</name>
<accession>A0A0E9PZS3</accession>
<protein>
    <submittedName>
        <fullName evidence="1">Uncharacterized protein</fullName>
    </submittedName>
</protein>
<reference evidence="1" key="1">
    <citation type="submission" date="2014-11" db="EMBL/GenBank/DDBJ databases">
        <authorList>
            <person name="Amaro Gonzalez C."/>
        </authorList>
    </citation>
    <scope>NUCLEOTIDE SEQUENCE</scope>
</reference>
<organism evidence="1">
    <name type="scientific">Anguilla anguilla</name>
    <name type="common">European freshwater eel</name>
    <name type="synonym">Muraena anguilla</name>
    <dbReference type="NCBI Taxonomy" id="7936"/>
    <lineage>
        <taxon>Eukaryota</taxon>
        <taxon>Metazoa</taxon>
        <taxon>Chordata</taxon>
        <taxon>Craniata</taxon>
        <taxon>Vertebrata</taxon>
        <taxon>Euteleostomi</taxon>
        <taxon>Actinopterygii</taxon>
        <taxon>Neopterygii</taxon>
        <taxon>Teleostei</taxon>
        <taxon>Anguilliformes</taxon>
        <taxon>Anguillidae</taxon>
        <taxon>Anguilla</taxon>
    </lineage>
</organism>